<dbReference type="WBParaSite" id="SMUV_0000867601-mRNA-1">
    <property type="protein sequence ID" value="SMUV_0000867601-mRNA-1"/>
    <property type="gene ID" value="SMUV_0000867601"/>
</dbReference>
<evidence type="ECO:0000259" key="2">
    <source>
        <dbReference type="Pfam" id="PF10505"/>
    </source>
</evidence>
<dbReference type="GO" id="GO:0042795">
    <property type="term" value="P:snRNA transcription by RNA polymerase II"/>
    <property type="evidence" value="ECO:0007669"/>
    <property type="project" value="TreeGrafter"/>
</dbReference>
<feature type="domain" description="Little elongation complex subunit 2 C-terminal" evidence="2">
    <location>
        <begin position="564"/>
        <end position="747"/>
    </location>
</feature>
<reference evidence="4" key="1">
    <citation type="submission" date="2017-02" db="UniProtKB">
        <authorList>
            <consortium name="WormBaseParasite"/>
        </authorList>
    </citation>
    <scope>IDENTIFICATION</scope>
</reference>
<evidence type="ECO:0000256" key="1">
    <source>
        <dbReference type="SAM" id="MobiDB-lite"/>
    </source>
</evidence>
<accession>A0A0N5AUX9</accession>
<dbReference type="GO" id="GO:0042796">
    <property type="term" value="P:snRNA transcription by RNA polymerase III"/>
    <property type="evidence" value="ECO:0007669"/>
    <property type="project" value="TreeGrafter"/>
</dbReference>
<sequence length="793" mass="90599">MMSATLKTNSCYSWFVRPESQCPFQQDSDLTINDALKHNQLFCDYCVRTRIHQLTGGEDAIFRGDFPWKNGETKVDSVNESGEEVKNIKKKSRVTKRSSDITQLPDGLIIKAYLNQGLTKDEALRKLVQEKREKAKTLKKPDEDMEKVKTDFNQMPYIPPIAFPNKISLYPNVSDHQRYVAIASNFLNAVPKFRFESNKAELKCMDEALSDERKEFQTLVRRKLNTKKGNPFTFEDFDATRFVLYLKARVFYFWARINRRRMRLHGKYMFVSTVPMSPSIDVGKPFYLNVKNVLHSGRLRKINDPNEKRLFKFSTNAKEISERFSLDEVDKYPIMDDDTALSLALENDIELIAGAGSLMKLMCTSSFTDAPQHLVPVEVKRVYNKHKGEAAIVRIIGKPVVDGLLNPVTVWYKYVKYAVKRSLYPEVKESRKTGGRQRTVVQQRKQSCQPVNVNDILKGFVSDGENELMIDTSEVNNSDDNNETLLSHDTQLNSRQEGTSSILKSADSANGGTLNENILGDVIGGIMKEMGISNDSIATIAHTFESSEMNAKHHTDSGDIRKKYTIFSFDEGNDNICDILVRSNNDGLSSDGTPIIISNKIEYAADYGAEQLTNEWILREILKCKLKGVHDLVRYRIHYNQLFLLQKEKAIENKLIQKVTNGKLLLMEAYGRLKAVIQKIQSLQEGRYVLRCDKNTVKFTDIDFDAPWNSNVTKNMPSLDSLFNGIDEHCVLVYHTVRRQIPAAFPHSMAGKSKIKKDGFKTVKDLSQVSRNARRKYARKMGRLKGKQQKDKM</sequence>
<feature type="compositionally biased region" description="Basic residues" evidence="1">
    <location>
        <begin position="774"/>
        <end position="787"/>
    </location>
</feature>
<dbReference type="PANTHER" id="PTHR14633:SF3">
    <property type="entry name" value="LITTLE ELONGATION COMPLEX SUBUNIT 2"/>
    <property type="match status" value="1"/>
</dbReference>
<dbReference type="Proteomes" id="UP000046393">
    <property type="component" value="Unplaced"/>
</dbReference>
<dbReference type="Pfam" id="PF10505">
    <property type="entry name" value="NARG2_C"/>
    <property type="match status" value="1"/>
</dbReference>
<evidence type="ECO:0000313" key="3">
    <source>
        <dbReference type="Proteomes" id="UP000046393"/>
    </source>
</evidence>
<proteinExistence type="predicted"/>
<protein>
    <submittedName>
        <fullName evidence="4">NARG2_C domain-containing protein</fullName>
    </submittedName>
</protein>
<dbReference type="GO" id="GO:0045945">
    <property type="term" value="P:positive regulation of transcription by RNA polymerase III"/>
    <property type="evidence" value="ECO:0007669"/>
    <property type="project" value="TreeGrafter"/>
</dbReference>
<dbReference type="AlphaFoldDB" id="A0A0N5AUX9"/>
<name>A0A0N5AUX9_9BILA</name>
<organism evidence="3 4">
    <name type="scientific">Syphacia muris</name>
    <dbReference type="NCBI Taxonomy" id="451379"/>
    <lineage>
        <taxon>Eukaryota</taxon>
        <taxon>Metazoa</taxon>
        <taxon>Ecdysozoa</taxon>
        <taxon>Nematoda</taxon>
        <taxon>Chromadorea</taxon>
        <taxon>Rhabditida</taxon>
        <taxon>Spirurina</taxon>
        <taxon>Oxyuridomorpha</taxon>
        <taxon>Oxyuroidea</taxon>
        <taxon>Oxyuridae</taxon>
        <taxon>Syphacia</taxon>
    </lineage>
</organism>
<dbReference type="PANTHER" id="PTHR14633">
    <property type="entry name" value="LITTLE ELONGATION COMPLEX SUBUNIT 2"/>
    <property type="match status" value="1"/>
</dbReference>
<keyword evidence="3" id="KW-1185">Reference proteome</keyword>
<feature type="region of interest" description="Disordered" evidence="1">
    <location>
        <begin position="774"/>
        <end position="793"/>
    </location>
</feature>
<dbReference type="InterPro" id="IPR019535">
    <property type="entry name" value="ICE2_C"/>
</dbReference>
<dbReference type="GO" id="GO:0008023">
    <property type="term" value="C:transcription elongation factor complex"/>
    <property type="evidence" value="ECO:0007669"/>
    <property type="project" value="InterPro"/>
</dbReference>
<dbReference type="STRING" id="451379.A0A0N5AUX9"/>
<evidence type="ECO:0000313" key="4">
    <source>
        <dbReference type="WBParaSite" id="SMUV_0000867601-mRNA-1"/>
    </source>
</evidence>